<sequence length="383" mass="42592">MDAVMMKKTAMQKLGQGRMKVLVPRFTEGFIVKTSALNIELAIPPSAINDVERTFSATIQEIGFLVAEAAYSLQPRAKENMVQGESTMQWEEFPEPQGVVHFRGQAKPCNAGWRLDIFIKKIEDGIPKIVGFGTSSLRHCRRMSAPLPVRSHSNSPAASAQVNAAPAPTPPPAPSSSQRPSTTLKRASSSLQMTRKSKLSKELAAVADQEPTSSTRPTSSTNPAAIVAPEPAASIVPEVIAFLSEKMIKPLYVTREVIPVKMSSRAVFYFHVTAEDVPKMNSIMMRGGDWPDHFNISLWEGYKRFFFAPAVSIIEIIELFFLSKMVMFDSVKHGIPWTDDLVSMLQNKANFRKAIRVSKHREQVLMMLNARGKGMFQELEKRI</sequence>
<accession>A0A1I7T1R1</accession>
<feature type="region of interest" description="Disordered" evidence="1">
    <location>
        <begin position="147"/>
        <end position="225"/>
    </location>
</feature>
<evidence type="ECO:0000313" key="3">
    <source>
        <dbReference type="WBParaSite" id="Csp11.Scaffold464.g1579.t2"/>
    </source>
</evidence>
<evidence type="ECO:0000256" key="1">
    <source>
        <dbReference type="SAM" id="MobiDB-lite"/>
    </source>
</evidence>
<dbReference type="AlphaFoldDB" id="A0A1I7T1R1"/>
<name>A0A1I7T1R1_9PELO</name>
<organism evidence="2 3">
    <name type="scientific">Caenorhabditis tropicalis</name>
    <dbReference type="NCBI Taxonomy" id="1561998"/>
    <lineage>
        <taxon>Eukaryota</taxon>
        <taxon>Metazoa</taxon>
        <taxon>Ecdysozoa</taxon>
        <taxon>Nematoda</taxon>
        <taxon>Chromadorea</taxon>
        <taxon>Rhabditida</taxon>
        <taxon>Rhabditina</taxon>
        <taxon>Rhabditomorpha</taxon>
        <taxon>Rhabditoidea</taxon>
        <taxon>Rhabditidae</taxon>
        <taxon>Peloderinae</taxon>
        <taxon>Caenorhabditis</taxon>
    </lineage>
</organism>
<evidence type="ECO:0000313" key="2">
    <source>
        <dbReference type="Proteomes" id="UP000095282"/>
    </source>
</evidence>
<dbReference type="Proteomes" id="UP000095282">
    <property type="component" value="Unplaced"/>
</dbReference>
<keyword evidence="2" id="KW-1185">Reference proteome</keyword>
<feature type="compositionally biased region" description="Polar residues" evidence="1">
    <location>
        <begin position="184"/>
        <end position="194"/>
    </location>
</feature>
<proteinExistence type="predicted"/>
<feature type="compositionally biased region" description="Low complexity" evidence="1">
    <location>
        <begin position="211"/>
        <end position="221"/>
    </location>
</feature>
<protein>
    <submittedName>
        <fullName evidence="3">DUF4283 domain-containing protein</fullName>
    </submittedName>
</protein>
<reference evidence="3" key="1">
    <citation type="submission" date="2016-11" db="UniProtKB">
        <authorList>
            <consortium name="WormBaseParasite"/>
        </authorList>
    </citation>
    <scope>IDENTIFICATION</scope>
</reference>
<feature type="compositionally biased region" description="Low complexity" evidence="1">
    <location>
        <begin position="153"/>
        <end position="166"/>
    </location>
</feature>
<dbReference type="WBParaSite" id="Csp11.Scaffold464.g1579.t2">
    <property type="protein sequence ID" value="Csp11.Scaffold464.g1579.t2"/>
    <property type="gene ID" value="Csp11.Scaffold464.g1579"/>
</dbReference>